<accession>A0A0G2AZT9</accession>
<comment type="caution">
    <text evidence="1">The sequence shown here is derived from an EMBL/GenBank/DDBJ whole genome shotgun (WGS) entry which is preliminary data.</text>
</comment>
<dbReference type="AlphaFoldDB" id="A0A0G2AZT9"/>
<dbReference type="EMBL" id="LCSD01000022">
    <property type="protein sequence ID" value="KKW47102.1"/>
    <property type="molecule type" value="Genomic_DNA"/>
</dbReference>
<evidence type="ECO:0000313" key="2">
    <source>
        <dbReference type="Proteomes" id="UP000034789"/>
    </source>
</evidence>
<protein>
    <submittedName>
        <fullName evidence="1">Uncharacterized protein</fullName>
    </submittedName>
</protein>
<gene>
    <name evidence="1" type="ORF">UY98_C0022G0006</name>
</gene>
<name>A0A0G2AZT9_9BACT</name>
<sequence length="268" mass="30607">MIYERIAGFKDGPRSALEERKAKNRAMVAQCIKIAKKDYYDSSIGEHGFEDTVVNRGLFTKVWSHGEMRPPLAPYLLGIHARDFLSLERAVNGKRILLVGGGRSLGDLTSDPRFTPRLILNADRYLSHEIIDHRQAAGYYRSLQLDPTSKDFLTELHAAGYDKFDEIWATWSLPHYCKNMEEIPQYFSNMYDSLGADSYFRTFPIGFVIEDMPPMRRNLMLEALSAGLEKGLGNIAEKDDTEVSIHENIESILDFRTPATLIVHRMKE</sequence>
<organism evidence="1 2">
    <name type="scientific">Candidatus Kaiserbacteria bacterium GW2011_GWA2_58_9</name>
    <dbReference type="NCBI Taxonomy" id="1618672"/>
    <lineage>
        <taxon>Bacteria</taxon>
        <taxon>Candidatus Kaiseribacteriota</taxon>
    </lineage>
</organism>
<proteinExistence type="predicted"/>
<dbReference type="Proteomes" id="UP000034789">
    <property type="component" value="Unassembled WGS sequence"/>
</dbReference>
<reference evidence="1 2" key="1">
    <citation type="journal article" date="2015" name="Nature">
        <title>rRNA introns, odd ribosomes, and small enigmatic genomes across a large radiation of phyla.</title>
        <authorList>
            <person name="Brown C.T."/>
            <person name="Hug L.A."/>
            <person name="Thomas B.C."/>
            <person name="Sharon I."/>
            <person name="Castelle C.J."/>
            <person name="Singh A."/>
            <person name="Wilkins M.J."/>
            <person name="Williams K.H."/>
            <person name="Banfield J.F."/>
        </authorList>
    </citation>
    <scope>NUCLEOTIDE SEQUENCE [LARGE SCALE GENOMIC DNA]</scope>
</reference>
<evidence type="ECO:0000313" key="1">
    <source>
        <dbReference type="EMBL" id="KKW47102.1"/>
    </source>
</evidence>